<sequence length="427" mass="47662">MAQQHSTSMTEAHLATLHACRVEIEKGLDVEHIMGRCRQEGVITKAIQDQIRAQTTPMKKCREFLDILETRNTDAFDVFVTALKEENYEHLASKLENMLPIQSFTIAKSNLKIASMKTATLKNLKAEEQSVTQSSIAEVEALCAQLRSDLGFKNNQVNPTTTSLDLSQCSLTLKQKIELPNSCRGLCFTPNGEIAVVIMNLGIVIYRKDFSIKFKFKVDKPVNVVCLPTGEFIVSSRENNCVKLFDSNGQYKEDICQQVNCPIGLAYNHQLGLVVTGCNPNSVYLCTSSGEVTHTITNDEFKLLGRVHINPYNLHLLVSENTTNTLHCLKKDGTQVFKFKGQGDDKLNDPRGIFVTEQHILLVDAGNHRVLLLNHKGDFIKVLLTKQQHDLYGPTGILVDSTGNILVGESHRAVDRKDLLYVFKGNT</sequence>
<dbReference type="PROSITE" id="PS50209">
    <property type="entry name" value="CARD"/>
    <property type="match status" value="1"/>
</dbReference>
<dbReference type="InterPro" id="IPR011042">
    <property type="entry name" value="6-blade_b-propeller_TolB-like"/>
</dbReference>
<dbReference type="InterPro" id="IPR050952">
    <property type="entry name" value="TRIM-NHL_E3_ligases"/>
</dbReference>
<comment type="caution">
    <text evidence="1">The sequence shown here is derived from an EMBL/GenBank/DDBJ whole genome shotgun (WGS) entry which is preliminary data.</text>
</comment>
<dbReference type="InterPro" id="IPR011029">
    <property type="entry name" value="DEATH-like_dom_sf"/>
</dbReference>
<gene>
    <name evidence="1" type="ORF">OFUS_LOCUS6949</name>
</gene>
<dbReference type="PANTHER" id="PTHR24104">
    <property type="entry name" value="E3 UBIQUITIN-PROTEIN LIGASE NHLRC1-RELATED"/>
    <property type="match status" value="1"/>
</dbReference>
<dbReference type="InterPro" id="IPR001315">
    <property type="entry name" value="CARD"/>
</dbReference>
<dbReference type="CDD" id="cd01671">
    <property type="entry name" value="CARD"/>
    <property type="match status" value="1"/>
</dbReference>
<dbReference type="Proteomes" id="UP000749559">
    <property type="component" value="Unassembled WGS sequence"/>
</dbReference>
<accession>A0A8J1UTD5</accession>
<dbReference type="Gene3D" id="2.120.10.30">
    <property type="entry name" value="TolB, C-terminal domain"/>
    <property type="match status" value="2"/>
</dbReference>
<dbReference type="Gene3D" id="1.10.533.10">
    <property type="entry name" value="Death Domain, Fas"/>
    <property type="match status" value="1"/>
</dbReference>
<evidence type="ECO:0000313" key="1">
    <source>
        <dbReference type="EMBL" id="CAH1780229.1"/>
    </source>
</evidence>
<dbReference type="GO" id="GO:0043161">
    <property type="term" value="P:proteasome-mediated ubiquitin-dependent protein catabolic process"/>
    <property type="evidence" value="ECO:0007669"/>
    <property type="project" value="TreeGrafter"/>
</dbReference>
<name>A0A8J1UTD5_OWEFU</name>
<dbReference type="OrthoDB" id="10031931at2759"/>
<keyword evidence="2" id="KW-1185">Reference proteome</keyword>
<proteinExistence type="predicted"/>
<dbReference type="SMART" id="SM00114">
    <property type="entry name" value="CARD"/>
    <property type="match status" value="1"/>
</dbReference>
<dbReference type="PANTHER" id="PTHR24104:SF25">
    <property type="entry name" value="PROTEIN LIN-41"/>
    <property type="match status" value="1"/>
</dbReference>
<dbReference type="AlphaFoldDB" id="A0A8J1UTD5"/>
<evidence type="ECO:0000313" key="2">
    <source>
        <dbReference type="Proteomes" id="UP000749559"/>
    </source>
</evidence>
<dbReference type="GO" id="GO:0042981">
    <property type="term" value="P:regulation of apoptotic process"/>
    <property type="evidence" value="ECO:0007669"/>
    <property type="project" value="InterPro"/>
</dbReference>
<dbReference type="Pfam" id="PF00619">
    <property type="entry name" value="CARD"/>
    <property type="match status" value="1"/>
</dbReference>
<dbReference type="EMBL" id="CAIIXF020000003">
    <property type="protein sequence ID" value="CAH1780229.1"/>
    <property type="molecule type" value="Genomic_DNA"/>
</dbReference>
<dbReference type="SUPFAM" id="SSF101898">
    <property type="entry name" value="NHL repeat"/>
    <property type="match status" value="1"/>
</dbReference>
<dbReference type="GO" id="GO:0008270">
    <property type="term" value="F:zinc ion binding"/>
    <property type="evidence" value="ECO:0007669"/>
    <property type="project" value="UniProtKB-KW"/>
</dbReference>
<organism evidence="1 2">
    <name type="scientific">Owenia fusiformis</name>
    <name type="common">Polychaete worm</name>
    <dbReference type="NCBI Taxonomy" id="6347"/>
    <lineage>
        <taxon>Eukaryota</taxon>
        <taxon>Metazoa</taxon>
        <taxon>Spiralia</taxon>
        <taxon>Lophotrochozoa</taxon>
        <taxon>Annelida</taxon>
        <taxon>Polychaeta</taxon>
        <taxon>Sedentaria</taxon>
        <taxon>Canalipalpata</taxon>
        <taxon>Sabellida</taxon>
        <taxon>Oweniida</taxon>
        <taxon>Oweniidae</taxon>
        <taxon>Owenia</taxon>
    </lineage>
</organism>
<reference evidence="1" key="1">
    <citation type="submission" date="2022-03" db="EMBL/GenBank/DDBJ databases">
        <authorList>
            <person name="Martin C."/>
        </authorList>
    </citation>
    <scope>NUCLEOTIDE SEQUENCE</scope>
</reference>
<protein>
    <submittedName>
        <fullName evidence="1">Uncharacterized protein</fullName>
    </submittedName>
</protein>
<dbReference type="SUPFAM" id="SSF47986">
    <property type="entry name" value="DEATH domain"/>
    <property type="match status" value="1"/>
</dbReference>
<dbReference type="GO" id="GO:0061630">
    <property type="term" value="F:ubiquitin protein ligase activity"/>
    <property type="evidence" value="ECO:0007669"/>
    <property type="project" value="TreeGrafter"/>
</dbReference>
<dbReference type="GO" id="GO:0000209">
    <property type="term" value="P:protein polyubiquitination"/>
    <property type="evidence" value="ECO:0007669"/>
    <property type="project" value="TreeGrafter"/>
</dbReference>